<keyword evidence="5" id="KW-0812">Transmembrane</keyword>
<dbReference type="GO" id="GO:0005634">
    <property type="term" value="C:nucleus"/>
    <property type="evidence" value="ECO:0007669"/>
    <property type="project" value="UniProtKB-SubCell"/>
</dbReference>
<keyword evidence="5" id="KW-0472">Membrane</keyword>
<feature type="transmembrane region" description="Helical" evidence="5">
    <location>
        <begin position="139"/>
        <end position="155"/>
    </location>
</feature>
<dbReference type="Ensembl" id="ENSEBUT00000010800.1">
    <property type="protein sequence ID" value="ENSEBUP00000010256.1"/>
    <property type="gene ID" value="ENSEBUG00000006555.1"/>
</dbReference>
<reference evidence="8" key="2">
    <citation type="submission" date="2025-09" db="UniProtKB">
        <authorList>
            <consortium name="Ensembl"/>
        </authorList>
    </citation>
    <scope>IDENTIFICATION</scope>
</reference>
<dbReference type="InterPro" id="IPR012978">
    <property type="entry name" value="HEAT_RRP12"/>
</dbReference>
<name>A0A8C4Q5X6_EPTBU</name>
<sequence>MVRAGRLRSGTKIKLKRWKKGQSSSSNPESNKFRTQARSRFFSAPTGQSNLTEASLKLHDDLEETGVESETSKGTFLSGLSDCTLDTFGCVQRYWKSNSAAHKEICAVLAAITEVIRSRHGQETETEYFAALVSNNCNMLVKLFFSLVFISSYSFPPFCLLLLIIIIIILLILLLLILLGILILLLLIISCLGILLKRQELNVWSETLTLHAFHGLLSFSLDARPKVRKSAQQAVGSVLRGSEFMLADDALPHHPAAPNTALFCTKELEQNRGPGEIRDLLHALGLLRVIISSFPSAGLKACCESLLRLMAVADVLVTTCAMQVFHSLFGARPPSCRLSPQRNAQIIGALYDFLPAESDTQATLAWFAVMERAHTNLSRCELAIPALPYQVLEDGLCYRFHGSWGQVLKLIEILFQALGRSGAQLAHKCLQSLADLHESGNFAYIRDLEHVVGVAVRSMGPDLILEALPLGISGNEETLDFPRSWLLPVMRDHVRNAKLQFFSSYFLPLAAALQARGMLGLLLTGQTFSNLHLPLSGPCCLGSFPAPHDLETAFGALARTLGQALVEREDLQSIICHGLRIAISQSCHEGESNRLALARFSKNFIPILFNLWTDDGKASTDLKGHRKGGKDYVLDTIKIYLAITDELALMDLVVCMVPYVDKTHLAVVYKSVVPCLQSQDHSVQKKAYRALEVMCGGDRPLCHEFLITHLSDLQTVLLSSMSATISAAKRPRLNCLTHIVKQLSKHEEQFIVTIIPEVILALKEVGVSARLSASGLLLEMARAFQRFYYGLSRFLPLVYAGLASSVSMISCSILALTCLFFEFKESLELLIKTVCLLLKSRTREVVQSALSFVKVAIVVLDLATLARHLSVCVGSDFHRSIEEVLAESDDDEEEGEEQVESTKKGRKTLRVDAWLKEGGQDDPLDFLDPVVSRRVLATKPVKMSATLQHDFKMKAFGDVKKKGKPDPYAYIPFNKAQLNRRKKAKMQGQFKGLVHAARKGAQKGMKQRKKRR</sequence>
<keyword evidence="9" id="KW-1185">Reference proteome</keyword>
<feature type="domain" description="RRP12 HEAT" evidence="6">
    <location>
        <begin position="391"/>
        <end position="613"/>
    </location>
</feature>
<evidence type="ECO:0000313" key="8">
    <source>
        <dbReference type="Ensembl" id="ENSEBUP00000010256.1"/>
    </source>
</evidence>
<feature type="compositionally biased region" description="Basic residues" evidence="4">
    <location>
        <begin position="1"/>
        <end position="20"/>
    </location>
</feature>
<keyword evidence="5" id="KW-1133">Transmembrane helix</keyword>
<evidence type="ECO:0000259" key="6">
    <source>
        <dbReference type="Pfam" id="PF08161"/>
    </source>
</evidence>
<feature type="transmembrane region" description="Helical" evidence="5">
    <location>
        <begin position="161"/>
        <end position="189"/>
    </location>
</feature>
<dbReference type="InterPro" id="IPR057860">
    <property type="entry name" value="HEAT_RRP12_N"/>
</dbReference>
<comment type="subcellular location">
    <subcellularLocation>
        <location evidence="1">Nucleus</location>
    </subcellularLocation>
</comment>
<protein>
    <submittedName>
        <fullName evidence="8">Ribosomal RNA processing 12 homolog</fullName>
    </submittedName>
</protein>
<accession>A0A8C4Q5X6</accession>
<reference evidence="8" key="1">
    <citation type="submission" date="2025-08" db="UniProtKB">
        <authorList>
            <consortium name="Ensembl"/>
        </authorList>
    </citation>
    <scope>IDENTIFICATION</scope>
</reference>
<dbReference type="PANTHER" id="PTHR48287">
    <property type="entry name" value="ARM REPEAT SUPERFAMILY PROTEIN"/>
    <property type="match status" value="1"/>
</dbReference>
<comment type="similarity">
    <text evidence="2">Belongs to the RRP12 family.</text>
</comment>
<dbReference type="GeneTree" id="ENSGT00390000013106"/>
<feature type="transmembrane region" description="Helical" evidence="5">
    <location>
        <begin position="797"/>
        <end position="821"/>
    </location>
</feature>
<dbReference type="Pfam" id="PF08161">
    <property type="entry name" value="RRP12_HEAT"/>
    <property type="match status" value="1"/>
</dbReference>
<evidence type="ECO:0000313" key="9">
    <source>
        <dbReference type="Proteomes" id="UP000694388"/>
    </source>
</evidence>
<dbReference type="InterPro" id="IPR011989">
    <property type="entry name" value="ARM-like"/>
</dbReference>
<evidence type="ECO:0000256" key="4">
    <source>
        <dbReference type="SAM" id="MobiDB-lite"/>
    </source>
</evidence>
<dbReference type="Gene3D" id="1.25.10.10">
    <property type="entry name" value="Leucine-rich Repeat Variant"/>
    <property type="match status" value="1"/>
</dbReference>
<feature type="region of interest" description="Disordered" evidence="4">
    <location>
        <begin position="1"/>
        <end position="34"/>
    </location>
</feature>
<evidence type="ECO:0000256" key="1">
    <source>
        <dbReference type="ARBA" id="ARBA00004123"/>
    </source>
</evidence>
<feature type="domain" description="RRP12 N-terminal HEAT" evidence="7">
    <location>
        <begin position="188"/>
        <end position="330"/>
    </location>
</feature>
<dbReference type="InterPro" id="IPR016024">
    <property type="entry name" value="ARM-type_fold"/>
</dbReference>
<dbReference type="Pfam" id="PF25772">
    <property type="entry name" value="HEAT_RRP12_N"/>
    <property type="match status" value="1"/>
</dbReference>
<feature type="compositionally biased region" description="Polar residues" evidence="4">
    <location>
        <begin position="21"/>
        <end position="34"/>
    </location>
</feature>
<organism evidence="8 9">
    <name type="scientific">Eptatretus burgeri</name>
    <name type="common">Inshore hagfish</name>
    <dbReference type="NCBI Taxonomy" id="7764"/>
    <lineage>
        <taxon>Eukaryota</taxon>
        <taxon>Metazoa</taxon>
        <taxon>Chordata</taxon>
        <taxon>Craniata</taxon>
        <taxon>Vertebrata</taxon>
        <taxon>Cyclostomata</taxon>
        <taxon>Myxini</taxon>
        <taxon>Myxiniformes</taxon>
        <taxon>Myxinidae</taxon>
        <taxon>Eptatretinae</taxon>
        <taxon>Eptatretus</taxon>
    </lineage>
</organism>
<evidence type="ECO:0000256" key="5">
    <source>
        <dbReference type="SAM" id="Phobius"/>
    </source>
</evidence>
<dbReference type="InterPro" id="IPR052087">
    <property type="entry name" value="RRP12"/>
</dbReference>
<proteinExistence type="inferred from homology"/>
<dbReference type="SUPFAM" id="SSF48371">
    <property type="entry name" value="ARM repeat"/>
    <property type="match status" value="1"/>
</dbReference>
<keyword evidence="3" id="KW-0539">Nucleus</keyword>
<dbReference type="AlphaFoldDB" id="A0A8C4Q5X6"/>
<dbReference type="Proteomes" id="UP000694388">
    <property type="component" value="Unplaced"/>
</dbReference>
<evidence type="ECO:0000256" key="2">
    <source>
        <dbReference type="ARBA" id="ARBA00007690"/>
    </source>
</evidence>
<dbReference type="OMA" id="EATEMAM"/>
<evidence type="ECO:0000256" key="3">
    <source>
        <dbReference type="ARBA" id="ARBA00023242"/>
    </source>
</evidence>
<dbReference type="PANTHER" id="PTHR48287:SF1">
    <property type="entry name" value="ARM REPEAT SUPERFAMILY PROTEIN"/>
    <property type="match status" value="1"/>
</dbReference>
<evidence type="ECO:0000259" key="7">
    <source>
        <dbReference type="Pfam" id="PF25772"/>
    </source>
</evidence>